<keyword evidence="8 12" id="KW-0012">Acyltransferase</keyword>
<dbReference type="PANTHER" id="PTHR43584">
    <property type="entry name" value="NUCLEOTIDYL TRANSFERASE"/>
    <property type="match status" value="1"/>
</dbReference>
<dbReference type="GO" id="GO:0005737">
    <property type="term" value="C:cytoplasm"/>
    <property type="evidence" value="ECO:0007669"/>
    <property type="project" value="UniProtKB-SubCell"/>
</dbReference>
<comment type="pathway">
    <text evidence="12">Bacterial outer membrane biogenesis; LPS lipid A biosynthesis.</text>
</comment>
<evidence type="ECO:0000256" key="10">
    <source>
        <dbReference type="ARBA" id="ARBA00048493"/>
    </source>
</evidence>
<dbReference type="InterPro" id="IPR056729">
    <property type="entry name" value="GMPPB_C"/>
</dbReference>
<organism evidence="15 16">
    <name type="scientific">Methylogaea oryzae</name>
    <dbReference type="NCBI Taxonomy" id="1295382"/>
    <lineage>
        <taxon>Bacteria</taxon>
        <taxon>Pseudomonadati</taxon>
        <taxon>Pseudomonadota</taxon>
        <taxon>Gammaproteobacteria</taxon>
        <taxon>Methylococcales</taxon>
        <taxon>Methylococcaceae</taxon>
        <taxon>Methylogaea</taxon>
    </lineage>
</organism>
<evidence type="ECO:0000256" key="2">
    <source>
        <dbReference type="ARBA" id="ARBA00007707"/>
    </source>
</evidence>
<keyword evidence="12" id="KW-0133">Cell shape</keyword>
<evidence type="ECO:0000256" key="5">
    <source>
        <dbReference type="ARBA" id="ARBA00022695"/>
    </source>
</evidence>
<comment type="catalytic activity">
    <reaction evidence="10 12">
        <text>N-acetyl-alpha-D-glucosamine 1-phosphate + UTP + H(+) = UDP-N-acetyl-alpha-D-glucosamine + diphosphate</text>
        <dbReference type="Rhea" id="RHEA:13509"/>
        <dbReference type="ChEBI" id="CHEBI:15378"/>
        <dbReference type="ChEBI" id="CHEBI:33019"/>
        <dbReference type="ChEBI" id="CHEBI:46398"/>
        <dbReference type="ChEBI" id="CHEBI:57705"/>
        <dbReference type="ChEBI" id="CHEBI:57776"/>
        <dbReference type="EC" id="2.7.7.23"/>
    </reaction>
</comment>
<dbReference type="AlphaFoldDB" id="A0A8D5ALI3"/>
<feature type="binding site" evidence="12">
    <location>
        <position position="156"/>
    </location>
    <ligand>
        <name>UDP-N-acetyl-alpha-D-glucosamine</name>
        <dbReference type="ChEBI" id="CHEBI:57705"/>
    </ligand>
</feature>
<keyword evidence="12" id="KW-0573">Peptidoglycan synthesis</keyword>
<feature type="domain" description="MobA-like NTP transferase" evidence="13">
    <location>
        <begin position="8"/>
        <end position="131"/>
    </location>
</feature>
<feature type="domain" description="Mannose-1-phosphate guanyltransferase C-terminal" evidence="14">
    <location>
        <begin position="272"/>
        <end position="356"/>
    </location>
</feature>
<dbReference type="GO" id="GO:0009252">
    <property type="term" value="P:peptidoglycan biosynthetic process"/>
    <property type="evidence" value="ECO:0007669"/>
    <property type="project" value="UniProtKB-UniRule"/>
</dbReference>
<feature type="binding site" evidence="12">
    <location>
        <position position="76"/>
    </location>
    <ligand>
        <name>UDP-N-acetyl-alpha-D-glucosamine</name>
        <dbReference type="ChEBI" id="CHEBI:57705"/>
    </ligand>
</feature>
<evidence type="ECO:0000256" key="6">
    <source>
        <dbReference type="ARBA" id="ARBA00022737"/>
    </source>
</evidence>
<feature type="binding site" evidence="12">
    <location>
        <position position="171"/>
    </location>
    <ligand>
        <name>UDP-N-acetyl-alpha-D-glucosamine</name>
        <dbReference type="ChEBI" id="CHEBI:57705"/>
    </ligand>
</feature>
<dbReference type="GO" id="GO:0000287">
    <property type="term" value="F:magnesium ion binding"/>
    <property type="evidence" value="ECO:0007669"/>
    <property type="project" value="UniProtKB-UniRule"/>
</dbReference>
<dbReference type="UniPathway" id="UPA00973"/>
<keyword evidence="12" id="KW-0963">Cytoplasm</keyword>
<dbReference type="GO" id="GO:0008360">
    <property type="term" value="P:regulation of cell shape"/>
    <property type="evidence" value="ECO:0007669"/>
    <property type="project" value="UniProtKB-KW"/>
</dbReference>
<evidence type="ECO:0000259" key="13">
    <source>
        <dbReference type="Pfam" id="PF12804"/>
    </source>
</evidence>
<dbReference type="Pfam" id="PF00132">
    <property type="entry name" value="Hexapep"/>
    <property type="match status" value="1"/>
</dbReference>
<comment type="similarity">
    <text evidence="3 12">In the N-terminal section; belongs to the N-acetylglucosamine-1-phosphate uridyltransferase family.</text>
</comment>
<dbReference type="GO" id="GO:0003977">
    <property type="term" value="F:UDP-N-acetylglucosamine diphosphorylase activity"/>
    <property type="evidence" value="ECO:0007669"/>
    <property type="project" value="UniProtKB-UniRule"/>
</dbReference>
<evidence type="ECO:0000259" key="14">
    <source>
        <dbReference type="Pfam" id="PF25087"/>
    </source>
</evidence>
<dbReference type="Pfam" id="PF12804">
    <property type="entry name" value="NTP_transf_3"/>
    <property type="match status" value="1"/>
</dbReference>
<comment type="pathway">
    <text evidence="12">Nucleotide-sugar biosynthesis; UDP-N-acetyl-alpha-D-glucosamine biosynthesis; N-acetyl-alpha-D-glucosamine 1-phosphate from alpha-D-glucosamine 6-phosphate (route II): step 2/2.</text>
</comment>
<comment type="subcellular location">
    <subcellularLocation>
        <location evidence="1 12">Cytoplasm</location>
    </subcellularLocation>
</comment>
<feature type="binding site" evidence="12">
    <location>
        <position position="369"/>
    </location>
    <ligand>
        <name>UDP-N-acetyl-alpha-D-glucosamine</name>
        <dbReference type="ChEBI" id="CHEBI:57705"/>
    </ligand>
</feature>
<feature type="binding site" evidence="12">
    <location>
        <position position="107"/>
    </location>
    <ligand>
        <name>Mg(2+)</name>
        <dbReference type="ChEBI" id="CHEBI:18420"/>
    </ligand>
</feature>
<dbReference type="NCBIfam" id="TIGR01173">
    <property type="entry name" value="glmU"/>
    <property type="match status" value="1"/>
</dbReference>
<comment type="pathway">
    <text evidence="12">Nucleotide-sugar biosynthesis; UDP-N-acetyl-alpha-D-glucosamine biosynthesis; UDP-N-acetyl-alpha-D-glucosamine from N-acetyl-alpha-D-glucosamine 1-phosphate: step 1/1.</text>
</comment>
<dbReference type="EMBL" id="AP019782">
    <property type="protein sequence ID" value="BBL72869.1"/>
    <property type="molecule type" value="Genomic_DNA"/>
</dbReference>
<dbReference type="CDD" id="cd03353">
    <property type="entry name" value="LbH_GlmU_C"/>
    <property type="match status" value="1"/>
</dbReference>
<feature type="region of interest" description="Linker" evidence="12">
    <location>
        <begin position="232"/>
        <end position="252"/>
    </location>
</feature>
<dbReference type="InterPro" id="IPR050065">
    <property type="entry name" value="GlmU-like"/>
</dbReference>
<dbReference type="PANTHER" id="PTHR43584:SF3">
    <property type="entry name" value="BIFUNCTIONAL PROTEIN GLMU"/>
    <property type="match status" value="1"/>
</dbReference>
<feature type="binding site" evidence="12">
    <location>
        <position position="443"/>
    </location>
    <ligand>
        <name>acetyl-CoA</name>
        <dbReference type="ChEBI" id="CHEBI:57288"/>
    </ligand>
</feature>
<dbReference type="GO" id="GO:0019134">
    <property type="term" value="F:glucosamine-1-phosphate N-acetyltransferase activity"/>
    <property type="evidence" value="ECO:0007669"/>
    <property type="project" value="UniProtKB-UniRule"/>
</dbReference>
<evidence type="ECO:0000256" key="1">
    <source>
        <dbReference type="ARBA" id="ARBA00004496"/>
    </source>
</evidence>
<dbReference type="GO" id="GO:0006048">
    <property type="term" value="P:UDP-N-acetylglucosamine biosynthetic process"/>
    <property type="evidence" value="ECO:0007669"/>
    <property type="project" value="UniProtKB-UniPathway"/>
</dbReference>
<dbReference type="InterPro" id="IPR005882">
    <property type="entry name" value="Bifunctional_GlmU"/>
</dbReference>
<keyword evidence="6 12" id="KW-0677">Repeat</keyword>
<dbReference type="CDD" id="cd02540">
    <property type="entry name" value="GT2_GlmU_N_bac"/>
    <property type="match status" value="1"/>
</dbReference>
<name>A0A8D5ALI3_9GAMM</name>
<feature type="active site" description="Proton acceptor" evidence="12">
    <location>
        <position position="366"/>
    </location>
</feature>
<keyword evidence="5 12" id="KW-0548">Nucleotidyltransferase</keyword>
<dbReference type="GO" id="GO:0000902">
    <property type="term" value="P:cell morphogenesis"/>
    <property type="evidence" value="ECO:0007669"/>
    <property type="project" value="UniProtKB-UniRule"/>
</dbReference>
<feature type="binding site" evidence="12">
    <location>
        <begin position="10"/>
        <end position="13"/>
    </location>
    <ligand>
        <name>UDP-N-acetyl-alpha-D-glucosamine</name>
        <dbReference type="ChEBI" id="CHEBI:57705"/>
    </ligand>
</feature>
<reference evidence="15" key="1">
    <citation type="submission" date="2019-06" db="EMBL/GenBank/DDBJ databases">
        <title>Complete genome sequence of Methylogaea oryzae strain JCM16910.</title>
        <authorList>
            <person name="Asakawa S."/>
        </authorList>
    </citation>
    <scope>NUCLEOTIDE SEQUENCE</scope>
    <source>
        <strain evidence="15">E10</strain>
    </source>
</reference>
<dbReference type="GO" id="GO:0009245">
    <property type="term" value="P:lipid A biosynthetic process"/>
    <property type="evidence" value="ECO:0007669"/>
    <property type="project" value="UniProtKB-UniRule"/>
</dbReference>
<evidence type="ECO:0000256" key="11">
    <source>
        <dbReference type="ARBA" id="ARBA00049628"/>
    </source>
</evidence>
<feature type="binding site" evidence="12">
    <location>
        <position position="24"/>
    </location>
    <ligand>
        <name>UDP-N-acetyl-alpha-D-glucosamine</name>
        <dbReference type="ChEBI" id="CHEBI:57705"/>
    </ligand>
</feature>
<feature type="binding site" evidence="12">
    <location>
        <position position="354"/>
    </location>
    <ligand>
        <name>UDP-N-acetyl-alpha-D-glucosamine</name>
        <dbReference type="ChEBI" id="CHEBI:57705"/>
    </ligand>
</feature>
<keyword evidence="12" id="KW-0479">Metal-binding</keyword>
<comment type="subunit">
    <text evidence="12">Homotrimer.</text>
</comment>
<dbReference type="InterPro" id="IPR001451">
    <property type="entry name" value="Hexapep"/>
</dbReference>
<dbReference type="InterPro" id="IPR038009">
    <property type="entry name" value="GlmU_C_LbH"/>
</dbReference>
<feature type="binding site" evidence="12">
    <location>
        <position position="383"/>
    </location>
    <ligand>
        <name>acetyl-CoA</name>
        <dbReference type="ChEBI" id="CHEBI:57288"/>
    </ligand>
</feature>
<keyword evidence="7 12" id="KW-0460">Magnesium</keyword>
<gene>
    <name evidence="12 15" type="primary">glmU</name>
    <name evidence="15" type="ORF">MoryE10_34750</name>
</gene>
<dbReference type="KEGG" id="moz:MoryE10_34750"/>
<dbReference type="Proteomes" id="UP000824988">
    <property type="component" value="Chromosome"/>
</dbReference>
<feature type="binding site" evidence="12">
    <location>
        <position position="336"/>
    </location>
    <ligand>
        <name>UDP-N-acetyl-alpha-D-glucosamine</name>
        <dbReference type="ChEBI" id="CHEBI:57705"/>
    </ligand>
</feature>
<evidence type="ECO:0000256" key="8">
    <source>
        <dbReference type="ARBA" id="ARBA00023315"/>
    </source>
</evidence>
<feature type="binding site" evidence="12">
    <location>
        <position position="141"/>
    </location>
    <ligand>
        <name>UDP-N-acetyl-alpha-D-glucosamine</name>
        <dbReference type="ChEBI" id="CHEBI:57705"/>
    </ligand>
</feature>
<feature type="region of interest" description="N-acetyltransferase" evidence="12">
    <location>
        <begin position="253"/>
        <end position="459"/>
    </location>
</feature>
<keyword evidence="12" id="KW-0961">Cell wall biogenesis/degradation</keyword>
<evidence type="ECO:0000256" key="4">
    <source>
        <dbReference type="ARBA" id="ARBA00022679"/>
    </source>
</evidence>
<feature type="binding site" evidence="12">
    <location>
        <begin position="81"/>
        <end position="82"/>
    </location>
    <ligand>
        <name>UDP-N-acetyl-alpha-D-glucosamine</name>
        <dbReference type="ChEBI" id="CHEBI:57705"/>
    </ligand>
</feature>
<feature type="binding site" evidence="12">
    <location>
        <position position="229"/>
    </location>
    <ligand>
        <name>UDP-N-acetyl-alpha-D-glucosamine</name>
        <dbReference type="ChEBI" id="CHEBI:57705"/>
    </ligand>
</feature>
<accession>A0A8D5ALI3</accession>
<feature type="binding site" evidence="12">
    <location>
        <position position="380"/>
    </location>
    <ligand>
        <name>UDP-N-acetyl-alpha-D-glucosamine</name>
        <dbReference type="ChEBI" id="CHEBI:57705"/>
    </ligand>
</feature>
<dbReference type="EC" id="2.7.7.23" evidence="12"/>
<feature type="binding site" evidence="12">
    <location>
        <position position="426"/>
    </location>
    <ligand>
        <name>acetyl-CoA</name>
        <dbReference type="ChEBI" id="CHEBI:57288"/>
    </ligand>
</feature>
<dbReference type="GO" id="GO:0016020">
    <property type="term" value="C:membrane"/>
    <property type="evidence" value="ECO:0007669"/>
    <property type="project" value="GOC"/>
</dbReference>
<evidence type="ECO:0000256" key="12">
    <source>
        <dbReference type="HAMAP-Rule" id="MF_01631"/>
    </source>
</evidence>
<sequence>MGANLEIVILAAGQGTRLKSAIPKVLHQIGGKPLLGHVIEAASSLTAPHNITVVYGHGGETVREALQASGVQWAKQEQQLGTGHAVAQALPHLKGEGGGTVLVLFGDVPLVQTPALQSLVAAAANALAVLTIDLDDPHGYGRIVRNSQGQVSRIVEQKDADEAEKAIREVNTGVMAMPYDLLKWWLPQLGNNNAQGEYYLTDLVALAAKESVPIKAEKAADPNDVLGVNNREQLAQLERIYQARQAQRLMAAGVTLRDPARFDLRGRILAMGTDVEIDPNVILEGDIRIGLGVKIGPNCFIRNADIGDGASIEANSVIDDAVIGAGCRIGPFARIRPQTVLADHVHVGNFVELKKSQVDRGSKINHLSYVGDATVGAGVNIGAGTITCNYDGVNKFQTVIEDGAFIGSDTQLVAPVRVGKNATIGAGSTITRDAPEEVLTLSRAKQLTVDGWKRPVKKN</sequence>
<dbReference type="GO" id="GO:0071555">
    <property type="term" value="P:cell wall organization"/>
    <property type="evidence" value="ECO:0007669"/>
    <property type="project" value="UniProtKB-KW"/>
</dbReference>
<dbReference type="InterPro" id="IPR025877">
    <property type="entry name" value="MobA-like_NTP_Trfase"/>
</dbReference>
<keyword evidence="4 12" id="KW-0808">Transferase</keyword>
<protein>
    <recommendedName>
        <fullName evidence="12">Bifunctional protein GlmU</fullName>
    </recommendedName>
    <domain>
        <recommendedName>
            <fullName evidence="12">UDP-N-acetylglucosamine pyrophosphorylase</fullName>
            <ecNumber evidence="12">2.7.7.23</ecNumber>
        </recommendedName>
        <alternativeName>
            <fullName evidence="12">N-acetylglucosamine-1-phosphate uridyltransferase</fullName>
        </alternativeName>
    </domain>
    <domain>
        <recommendedName>
            <fullName evidence="12">Glucosamine-1-phosphate N-acetyltransferase</fullName>
            <ecNumber evidence="12">2.3.1.157</ecNumber>
        </recommendedName>
    </domain>
</protein>
<keyword evidence="16" id="KW-1185">Reference proteome</keyword>
<comment type="function">
    <text evidence="11 12">Catalyzes the last two sequential reactions in the de novo biosynthetic pathway for UDP-N-acetylglucosamine (UDP-GlcNAc). The C-terminal domain catalyzes the transfer of acetyl group from acetyl coenzyme A to glucosamine-1-phosphate (GlcN-1-P) to produce N-acetylglucosamine-1-phosphate (GlcNAc-1-P), which is converted into UDP-GlcNAc by the transfer of uridine 5-monophosphate (from uridine 5-triphosphate), a reaction catalyzed by the N-terminal domain.</text>
</comment>
<dbReference type="RefSeq" id="WP_221047805.1">
    <property type="nucleotide sequence ID" value="NZ_AP019782.1"/>
</dbReference>
<evidence type="ECO:0000313" key="16">
    <source>
        <dbReference type="Proteomes" id="UP000824988"/>
    </source>
</evidence>
<evidence type="ECO:0000256" key="7">
    <source>
        <dbReference type="ARBA" id="ARBA00022842"/>
    </source>
</evidence>
<comment type="similarity">
    <text evidence="2 12">In the C-terminal section; belongs to the transferase hexapeptide repeat family.</text>
</comment>
<evidence type="ECO:0000256" key="3">
    <source>
        <dbReference type="ARBA" id="ARBA00007947"/>
    </source>
</evidence>
<keyword evidence="12" id="KW-0511">Multifunctional enzyme</keyword>
<evidence type="ECO:0000256" key="9">
    <source>
        <dbReference type="ARBA" id="ARBA00048247"/>
    </source>
</evidence>
<comment type="catalytic activity">
    <reaction evidence="9 12">
        <text>alpha-D-glucosamine 1-phosphate + acetyl-CoA = N-acetyl-alpha-D-glucosamine 1-phosphate + CoA + H(+)</text>
        <dbReference type="Rhea" id="RHEA:13725"/>
        <dbReference type="ChEBI" id="CHEBI:15378"/>
        <dbReference type="ChEBI" id="CHEBI:57287"/>
        <dbReference type="ChEBI" id="CHEBI:57288"/>
        <dbReference type="ChEBI" id="CHEBI:57776"/>
        <dbReference type="ChEBI" id="CHEBI:58516"/>
        <dbReference type="EC" id="2.3.1.157"/>
    </reaction>
</comment>
<dbReference type="EC" id="2.3.1.157" evidence="12"/>
<feature type="binding site" evidence="12">
    <location>
        <begin position="389"/>
        <end position="390"/>
    </location>
    <ligand>
        <name>acetyl-CoA</name>
        <dbReference type="ChEBI" id="CHEBI:57288"/>
    </ligand>
</feature>
<dbReference type="Pfam" id="PF25087">
    <property type="entry name" value="GMPPB_C"/>
    <property type="match status" value="1"/>
</dbReference>
<comment type="cofactor">
    <cofactor evidence="12">
        <name>Mg(2+)</name>
        <dbReference type="ChEBI" id="CHEBI:18420"/>
    </cofactor>
    <text evidence="12">Binds 1 Mg(2+) ion per subunit.</text>
</comment>
<proteinExistence type="inferred from homology"/>
<comment type="caution">
    <text evidence="12">Lacks conserved residue(s) required for the propagation of feature annotation.</text>
</comment>
<evidence type="ECO:0000313" key="15">
    <source>
        <dbReference type="EMBL" id="BBL72869.1"/>
    </source>
</evidence>
<feature type="binding site" evidence="12">
    <location>
        <position position="229"/>
    </location>
    <ligand>
        <name>Mg(2+)</name>
        <dbReference type="ChEBI" id="CHEBI:18420"/>
    </ligand>
</feature>
<dbReference type="UniPathway" id="UPA00113">
    <property type="reaction ID" value="UER00532"/>
</dbReference>
<dbReference type="HAMAP" id="MF_01631">
    <property type="entry name" value="GlmU"/>
    <property type="match status" value="1"/>
</dbReference>
<feature type="region of interest" description="Pyrophosphorylase" evidence="12">
    <location>
        <begin position="1"/>
        <end position="231"/>
    </location>
</feature>
<feature type="binding site" evidence="12">
    <location>
        <position position="408"/>
    </location>
    <ligand>
        <name>acetyl-CoA</name>
        <dbReference type="ChEBI" id="CHEBI:57288"/>
    </ligand>
</feature>